<dbReference type="PROSITE" id="PS50071">
    <property type="entry name" value="HOMEOBOX_2"/>
    <property type="match status" value="1"/>
</dbReference>
<evidence type="ECO:0000256" key="3">
    <source>
        <dbReference type="ARBA" id="ARBA00023155"/>
    </source>
</evidence>
<feature type="compositionally biased region" description="Polar residues" evidence="6">
    <location>
        <begin position="236"/>
        <end position="254"/>
    </location>
</feature>
<dbReference type="InterPro" id="IPR050224">
    <property type="entry name" value="TALE_homeobox"/>
</dbReference>
<dbReference type="AlphaFoldDB" id="A0A4S2MFK9"/>
<dbReference type="Gene3D" id="1.10.10.60">
    <property type="entry name" value="Homeodomain-like"/>
    <property type="match status" value="1"/>
</dbReference>
<dbReference type="OrthoDB" id="10056939at2759"/>
<reference evidence="8 9" key="1">
    <citation type="journal article" date="2019" name="BMC Genomics">
        <title>New insights from Opisthorchis felineus genome: update on genomics of the epidemiologically important liver flukes.</title>
        <authorList>
            <person name="Ershov N.I."/>
            <person name="Mordvinov V.A."/>
            <person name="Prokhortchouk E.B."/>
            <person name="Pakharukova M.Y."/>
            <person name="Gunbin K.V."/>
            <person name="Ustyantsev K."/>
            <person name="Genaev M.A."/>
            <person name="Blinov A.G."/>
            <person name="Mazur A."/>
            <person name="Boulygina E."/>
            <person name="Tsygankova S."/>
            <person name="Khrameeva E."/>
            <person name="Chekanov N."/>
            <person name="Fan G."/>
            <person name="Xiao A."/>
            <person name="Zhang H."/>
            <person name="Xu X."/>
            <person name="Yang H."/>
            <person name="Solovyev V."/>
            <person name="Lee S.M."/>
            <person name="Liu X."/>
            <person name="Afonnikov D.A."/>
            <person name="Skryabin K.G."/>
        </authorList>
    </citation>
    <scope>NUCLEOTIDE SEQUENCE [LARGE SCALE GENOMIC DNA]</scope>
    <source>
        <strain evidence="8">AK-0245</strain>
        <tissue evidence="8">Whole organism</tissue>
    </source>
</reference>
<dbReference type="FunFam" id="1.10.10.60:FF:000004">
    <property type="entry name" value="Meis2 homeobox isoform 2c"/>
    <property type="match status" value="1"/>
</dbReference>
<sequence length="1002" mass="106764">MNHKDIATNRGKDSQNITHLSPSDRRMLPTLISPPPPALCAQLGPVKASPLNSGLSMPLGDSPFLRSASFLSCGTSNPVTLFPISPTTSDLTHLRSANLITGPAIESAADLKVYVEAIESHPLFPLLALIFEKCELATCTPRDEESRSTGDICSSESFQDDINIFTKEMNSSNRSMFTADQELNLLIVHAIHVLRFHLLEIEKVHELCDSFCARYIACLKGKMPLDLVCDDRESAGSTGSASSPLPNRPSTPNLFSDIGDNVQPAHVYTSLGGSNGQLSSGVYNNSRPDVPPPPSRSTDALTAPYDSRDREAFKCTSNHSEKGSNTSEFVTIANAIGATLSSSSTSSVESPGATSTNHGLGYSSTNSVSTVSSIPVSAPVHAVNSSTNTQTSTTPGQRDRPSSLLNQSSPPFYGTTQSYQQSHTTQASCSLSTYDLSPPLRSSMTSSNCYNQYFSQYIRGSEFNPFQSIVPRLDSSIHYADHPGSTHVPSHYDYPYSYSQYGIPPILPGPSGSTQLSSPTGGSGMVPPPPPSVPSGSHSESEPFSYQHSSALVDGHPNYFCKPNRTNGTQPHPSSPGSHTHFIDYHANHSPYVPNRPSSRIRQAKLANATATINGNTAIGSRRGDRMLNGDGGEHDRVTTRSRDRANSEDSNSQKDAMDDLESDSRSDLKRQKKRGIFPKVATNIMRAWLFQHLTHPYPSEEQKKQLAQDTGLTILQVNNWFINARRRIVQPMIDQSNRSGPHAYSPAEAAPSCVNYMEGTPYAAYTRAAQAAAAAAGFPNHPSSNDMYLAAAAVAAAASAGNPMGGPGDPGSRFCTTFSNNQCSNVPREHPLDDTIPNNSFMSEFFNSDRALSSQDRPEPGSHTSSSSYSGLLPAAVAAAVGSGSESCSNLTSTAYPSAFSYYGQFDPLTGYALNNPALAAYYAGGNLPAGVSNGFEAASAFYNSTIMGSTSSSNYPSGYNGRGYRGNSASTESNSSHGSEGGATMHSLNPRMVGATGATN</sequence>
<feature type="compositionally biased region" description="Basic and acidic residues" evidence="6">
    <location>
        <begin position="622"/>
        <end position="670"/>
    </location>
</feature>
<comment type="subcellular location">
    <subcellularLocation>
        <location evidence="5">Nucleus</location>
    </subcellularLocation>
</comment>
<protein>
    <recommendedName>
        <fullName evidence="7">Homeobox domain-containing protein</fullName>
    </recommendedName>
</protein>
<feature type="region of interest" description="Disordered" evidence="6">
    <location>
        <begin position="1"/>
        <end position="28"/>
    </location>
</feature>
<evidence type="ECO:0000256" key="2">
    <source>
        <dbReference type="ARBA" id="ARBA00023125"/>
    </source>
</evidence>
<dbReference type="GO" id="GO:0006355">
    <property type="term" value="P:regulation of DNA-templated transcription"/>
    <property type="evidence" value="ECO:0007669"/>
    <property type="project" value="InterPro"/>
</dbReference>
<dbReference type="InterPro" id="IPR008422">
    <property type="entry name" value="KN_HD"/>
</dbReference>
<dbReference type="Pfam" id="PF16493">
    <property type="entry name" value="Meis_PKNOX_N"/>
    <property type="match status" value="1"/>
</dbReference>
<dbReference type="STRING" id="147828.A0A4S2MFK9"/>
<feature type="domain" description="Homeobox" evidence="7">
    <location>
        <begin position="669"/>
        <end position="732"/>
    </location>
</feature>
<feature type="compositionally biased region" description="Low complexity" evidence="6">
    <location>
        <begin position="340"/>
        <end position="355"/>
    </location>
</feature>
<evidence type="ECO:0000256" key="4">
    <source>
        <dbReference type="ARBA" id="ARBA00023242"/>
    </source>
</evidence>
<keyword evidence="2 5" id="KW-0238">DNA-binding</keyword>
<keyword evidence="4 5" id="KW-0539">Nucleus</keyword>
<feature type="compositionally biased region" description="Polar residues" evidence="6">
    <location>
        <begin position="969"/>
        <end position="980"/>
    </location>
</feature>
<dbReference type="InterPro" id="IPR009057">
    <property type="entry name" value="Homeodomain-like_sf"/>
</dbReference>
<accession>A0A4S2MFK9</accession>
<dbReference type="Pfam" id="PF05920">
    <property type="entry name" value="Homeobox_KN"/>
    <property type="match status" value="1"/>
</dbReference>
<dbReference type="PANTHER" id="PTHR11850">
    <property type="entry name" value="HOMEOBOX PROTEIN TRANSCRIPTION FACTORS"/>
    <property type="match status" value="1"/>
</dbReference>
<comment type="caution">
    <text evidence="8">The sequence shown here is derived from an EMBL/GenBank/DDBJ whole genome shotgun (WGS) entry which is preliminary data.</text>
</comment>
<feature type="compositionally biased region" description="Basic and acidic residues" evidence="6">
    <location>
        <begin position="1"/>
        <end position="13"/>
    </location>
</feature>
<keyword evidence="3 5" id="KW-0371">Homeobox</keyword>
<evidence type="ECO:0000259" key="7">
    <source>
        <dbReference type="PROSITE" id="PS50071"/>
    </source>
</evidence>
<feature type="compositionally biased region" description="Polar residues" evidence="6">
    <location>
        <begin position="564"/>
        <end position="578"/>
    </location>
</feature>
<evidence type="ECO:0000256" key="5">
    <source>
        <dbReference type="PROSITE-ProRule" id="PRU00108"/>
    </source>
</evidence>
<feature type="compositionally biased region" description="Low complexity" evidence="6">
    <location>
        <begin position="509"/>
        <end position="520"/>
    </location>
</feature>
<dbReference type="SUPFAM" id="SSF46689">
    <property type="entry name" value="Homeodomain-like"/>
    <property type="match status" value="1"/>
</dbReference>
<feature type="compositionally biased region" description="Low complexity" evidence="6">
    <location>
        <begin position="607"/>
        <end position="620"/>
    </location>
</feature>
<gene>
    <name evidence="8" type="ORF">CRM22_001641</name>
</gene>
<feature type="DNA-binding region" description="Homeobox" evidence="5">
    <location>
        <begin position="671"/>
        <end position="733"/>
    </location>
</feature>
<dbReference type="SMART" id="SM00389">
    <property type="entry name" value="HOX"/>
    <property type="match status" value="1"/>
</dbReference>
<evidence type="ECO:0000313" key="8">
    <source>
        <dbReference type="EMBL" id="TGZ73218.1"/>
    </source>
</evidence>
<keyword evidence="9" id="KW-1185">Reference proteome</keyword>
<dbReference type="InterPro" id="IPR032453">
    <property type="entry name" value="PKNOX/Meis_N"/>
</dbReference>
<organism evidence="8 9">
    <name type="scientific">Opisthorchis felineus</name>
    <dbReference type="NCBI Taxonomy" id="147828"/>
    <lineage>
        <taxon>Eukaryota</taxon>
        <taxon>Metazoa</taxon>
        <taxon>Spiralia</taxon>
        <taxon>Lophotrochozoa</taxon>
        <taxon>Platyhelminthes</taxon>
        <taxon>Trematoda</taxon>
        <taxon>Digenea</taxon>
        <taxon>Opisthorchiida</taxon>
        <taxon>Opisthorchiata</taxon>
        <taxon>Opisthorchiidae</taxon>
        <taxon>Opisthorchis</taxon>
    </lineage>
</organism>
<feature type="compositionally biased region" description="Low complexity" evidence="6">
    <location>
        <begin position="381"/>
        <end position="394"/>
    </location>
</feature>
<proteinExistence type="inferred from homology"/>
<evidence type="ECO:0000256" key="1">
    <source>
        <dbReference type="ARBA" id="ARBA00009661"/>
    </source>
</evidence>
<dbReference type="CDD" id="cd00086">
    <property type="entry name" value="homeodomain"/>
    <property type="match status" value="1"/>
</dbReference>
<dbReference type="EMBL" id="SJOL01002939">
    <property type="protein sequence ID" value="TGZ73218.1"/>
    <property type="molecule type" value="Genomic_DNA"/>
</dbReference>
<feature type="region of interest" description="Disordered" evidence="6">
    <location>
        <begin position="278"/>
        <end position="305"/>
    </location>
</feature>
<feature type="region of interest" description="Disordered" evidence="6">
    <location>
        <begin position="236"/>
        <end position="259"/>
    </location>
</feature>
<feature type="region of interest" description="Disordered" evidence="6">
    <location>
        <begin position="965"/>
        <end position="1002"/>
    </location>
</feature>
<name>A0A4S2MFK9_OPIFE</name>
<dbReference type="GO" id="GO:0003677">
    <property type="term" value="F:DNA binding"/>
    <property type="evidence" value="ECO:0007669"/>
    <property type="project" value="UniProtKB-UniRule"/>
</dbReference>
<feature type="region of interest" description="Disordered" evidence="6">
    <location>
        <begin position="340"/>
        <end position="368"/>
    </location>
</feature>
<feature type="region of interest" description="Disordered" evidence="6">
    <location>
        <begin position="505"/>
        <end position="675"/>
    </location>
</feature>
<dbReference type="GO" id="GO:0005634">
    <property type="term" value="C:nucleus"/>
    <property type="evidence" value="ECO:0007669"/>
    <property type="project" value="UniProtKB-SubCell"/>
</dbReference>
<evidence type="ECO:0000313" key="9">
    <source>
        <dbReference type="Proteomes" id="UP000308267"/>
    </source>
</evidence>
<dbReference type="InterPro" id="IPR001356">
    <property type="entry name" value="HD"/>
</dbReference>
<feature type="region of interest" description="Disordered" evidence="6">
    <location>
        <begin position="381"/>
        <end position="420"/>
    </location>
</feature>
<comment type="similarity">
    <text evidence="1">Belongs to the TALE/MEIS homeobox family.</text>
</comment>
<dbReference type="Proteomes" id="UP000308267">
    <property type="component" value="Unassembled WGS sequence"/>
</dbReference>
<evidence type="ECO:0000256" key="6">
    <source>
        <dbReference type="SAM" id="MobiDB-lite"/>
    </source>
</evidence>